<dbReference type="AlphaFoldDB" id="A0A7J7MS84"/>
<name>A0A7J7MS84_9MAGN</name>
<dbReference type="Proteomes" id="UP000541444">
    <property type="component" value="Unassembled WGS sequence"/>
</dbReference>
<evidence type="ECO:0000256" key="1">
    <source>
        <dbReference type="SAM" id="Phobius"/>
    </source>
</evidence>
<keyword evidence="1" id="KW-0472">Membrane</keyword>
<protein>
    <submittedName>
        <fullName evidence="2">Uncharacterized protein</fullName>
    </submittedName>
</protein>
<keyword evidence="3" id="KW-1185">Reference proteome</keyword>
<dbReference type="EMBL" id="JACGCM010001272">
    <property type="protein sequence ID" value="KAF6157714.1"/>
    <property type="molecule type" value="Genomic_DNA"/>
</dbReference>
<keyword evidence="1" id="KW-0812">Transmembrane</keyword>
<feature type="transmembrane region" description="Helical" evidence="1">
    <location>
        <begin position="12"/>
        <end position="36"/>
    </location>
</feature>
<organism evidence="2 3">
    <name type="scientific">Kingdonia uniflora</name>
    <dbReference type="NCBI Taxonomy" id="39325"/>
    <lineage>
        <taxon>Eukaryota</taxon>
        <taxon>Viridiplantae</taxon>
        <taxon>Streptophyta</taxon>
        <taxon>Embryophyta</taxon>
        <taxon>Tracheophyta</taxon>
        <taxon>Spermatophyta</taxon>
        <taxon>Magnoliopsida</taxon>
        <taxon>Ranunculales</taxon>
        <taxon>Circaeasteraceae</taxon>
        <taxon>Kingdonia</taxon>
    </lineage>
</organism>
<sequence>RYYLRIIKRFKYFALSIFEYTVKIVLSPNILFRIIYSIFGSQVFTGINLTVSSTSALVNSSS</sequence>
<reference evidence="2 3" key="1">
    <citation type="journal article" date="2020" name="IScience">
        <title>Genome Sequencing of the Endangered Kingdonia uniflora (Circaeasteraceae, Ranunculales) Reveals Potential Mechanisms of Evolutionary Specialization.</title>
        <authorList>
            <person name="Sun Y."/>
            <person name="Deng T."/>
            <person name="Zhang A."/>
            <person name="Moore M.J."/>
            <person name="Landis J.B."/>
            <person name="Lin N."/>
            <person name="Zhang H."/>
            <person name="Zhang X."/>
            <person name="Huang J."/>
            <person name="Zhang X."/>
            <person name="Sun H."/>
            <person name="Wang H."/>
        </authorList>
    </citation>
    <scope>NUCLEOTIDE SEQUENCE [LARGE SCALE GENOMIC DNA]</scope>
    <source>
        <strain evidence="2">TB1705</strain>
        <tissue evidence="2">Leaf</tissue>
    </source>
</reference>
<proteinExistence type="predicted"/>
<feature type="non-terminal residue" evidence="2">
    <location>
        <position position="1"/>
    </location>
</feature>
<gene>
    <name evidence="2" type="ORF">GIB67_037287</name>
</gene>
<accession>A0A7J7MS84</accession>
<evidence type="ECO:0000313" key="2">
    <source>
        <dbReference type="EMBL" id="KAF6157714.1"/>
    </source>
</evidence>
<keyword evidence="1" id="KW-1133">Transmembrane helix</keyword>
<comment type="caution">
    <text evidence="2">The sequence shown here is derived from an EMBL/GenBank/DDBJ whole genome shotgun (WGS) entry which is preliminary data.</text>
</comment>
<evidence type="ECO:0000313" key="3">
    <source>
        <dbReference type="Proteomes" id="UP000541444"/>
    </source>
</evidence>